<evidence type="ECO:0000313" key="1">
    <source>
        <dbReference type="EMBL" id="KAK1143722.1"/>
    </source>
</evidence>
<evidence type="ECO:0000313" key="2">
    <source>
        <dbReference type="Proteomes" id="UP001177260"/>
    </source>
</evidence>
<keyword evidence="2" id="KW-1185">Reference proteome</keyword>
<protein>
    <submittedName>
        <fullName evidence="1">Uncharacterized protein</fullName>
    </submittedName>
</protein>
<dbReference type="EMBL" id="JAOPJF010000037">
    <property type="protein sequence ID" value="KAK1143722.1"/>
    <property type="molecule type" value="Genomic_DNA"/>
</dbReference>
<gene>
    <name evidence="1" type="ORF">N8T08_006122</name>
</gene>
<organism evidence="1 2">
    <name type="scientific">Aspergillus melleus</name>
    <dbReference type="NCBI Taxonomy" id="138277"/>
    <lineage>
        <taxon>Eukaryota</taxon>
        <taxon>Fungi</taxon>
        <taxon>Dikarya</taxon>
        <taxon>Ascomycota</taxon>
        <taxon>Pezizomycotina</taxon>
        <taxon>Eurotiomycetes</taxon>
        <taxon>Eurotiomycetidae</taxon>
        <taxon>Eurotiales</taxon>
        <taxon>Aspergillaceae</taxon>
        <taxon>Aspergillus</taxon>
        <taxon>Aspergillus subgen. Circumdati</taxon>
    </lineage>
</organism>
<reference evidence="1 2" key="1">
    <citation type="journal article" date="2023" name="ACS Omega">
        <title>Identification of the Neoaspergillic Acid Biosynthesis Gene Cluster by Establishing an In Vitro CRISPR-Ribonucleoprotein Genetic System in Aspergillus melleus.</title>
        <authorList>
            <person name="Yuan B."/>
            <person name="Grau M.F."/>
            <person name="Murata R.M."/>
            <person name="Torok T."/>
            <person name="Venkateswaran K."/>
            <person name="Stajich J.E."/>
            <person name="Wang C.C.C."/>
        </authorList>
    </citation>
    <scope>NUCLEOTIDE SEQUENCE [LARGE SCALE GENOMIC DNA]</scope>
    <source>
        <strain evidence="1 2">IMV 1140</strain>
    </source>
</reference>
<accession>A0ACC3B0R2</accession>
<dbReference type="Proteomes" id="UP001177260">
    <property type="component" value="Unassembled WGS sequence"/>
</dbReference>
<name>A0ACC3B0R2_9EURO</name>
<sequence length="675" mass="75172">MNPTAQTRRKPNSLAFARTDCHTCAASGVQCDRQRPQCTTCLNRGRKCGGFATPLSWDDRRTYRGDSTEQGSCVRPPAGIAEEGNTDPRQAAATRSRQSRPFRFVLGGKRERKRRRAVDQVPNDAYLQIFNATRTETSTGEEAIDETELEPTTDIATLETPGRLFDFTGLAGTGYPELSVAQQDYLQSLLQAEASTTDLNGMTIMDRPGEAAGGSILEDIFEDGLQFLNADNLPTEGVVSTFRAPVGDPTSGLLGAGQVGNQHDALLQLYDTEFCILPLTSDTALNPFRYRKPLPQGSRLLFHAILALCCRHLSQITGAWSSEEKEHRSQAMKLLEYSLRNGQLTREGLTLLDPILVLFTLDCTISASGQWTTHLTRIFSILEGCGGVSALNNQRIRAQIAMVVWWDATLALISRQGTVFPEAYLERLKEAEKQDKWSFYDLTGCPSELVDHIFHLAQLAQQSEIASSMTWLTFDLAPVMQIEAHLRNGTSFSSSNSVPPSAPATSTDKASADTRPGPSAPSTERNDTNGAEECEESMHAQEDRHHCIEAWRHSLLLYIERIFKWDRTPSSRPSAIPRLLRITLDHVRCCRRTSQTQKQLLLPVFLAGSETSDDEMQQVVREYCQWWGERSRYNMFHSVPTLLEDVWGGNKWWGAVVDEKTRATGNGAKVQFLFG</sequence>
<comment type="caution">
    <text evidence="1">The sequence shown here is derived from an EMBL/GenBank/DDBJ whole genome shotgun (WGS) entry which is preliminary data.</text>
</comment>
<proteinExistence type="predicted"/>